<dbReference type="EMBL" id="ML977146">
    <property type="protein sequence ID" value="KAF1989000.1"/>
    <property type="molecule type" value="Genomic_DNA"/>
</dbReference>
<evidence type="ECO:0000313" key="3">
    <source>
        <dbReference type="Proteomes" id="UP000800041"/>
    </source>
</evidence>
<proteinExistence type="predicted"/>
<accession>A0A6G1H7K0</accession>
<keyword evidence="3" id="KW-1185">Reference proteome</keyword>
<organism evidence="2 3">
    <name type="scientific">Aulographum hederae CBS 113979</name>
    <dbReference type="NCBI Taxonomy" id="1176131"/>
    <lineage>
        <taxon>Eukaryota</taxon>
        <taxon>Fungi</taxon>
        <taxon>Dikarya</taxon>
        <taxon>Ascomycota</taxon>
        <taxon>Pezizomycotina</taxon>
        <taxon>Dothideomycetes</taxon>
        <taxon>Pleosporomycetidae</taxon>
        <taxon>Aulographales</taxon>
        <taxon>Aulographaceae</taxon>
    </lineage>
</organism>
<reference evidence="2" key="1">
    <citation type="journal article" date="2020" name="Stud. Mycol.">
        <title>101 Dothideomycetes genomes: a test case for predicting lifestyles and emergence of pathogens.</title>
        <authorList>
            <person name="Haridas S."/>
            <person name="Albert R."/>
            <person name="Binder M."/>
            <person name="Bloem J."/>
            <person name="Labutti K."/>
            <person name="Salamov A."/>
            <person name="Andreopoulos B."/>
            <person name="Baker S."/>
            <person name="Barry K."/>
            <person name="Bills G."/>
            <person name="Bluhm B."/>
            <person name="Cannon C."/>
            <person name="Castanera R."/>
            <person name="Culley D."/>
            <person name="Daum C."/>
            <person name="Ezra D."/>
            <person name="Gonzalez J."/>
            <person name="Henrissat B."/>
            <person name="Kuo A."/>
            <person name="Liang C."/>
            <person name="Lipzen A."/>
            <person name="Lutzoni F."/>
            <person name="Magnuson J."/>
            <person name="Mondo S."/>
            <person name="Nolan M."/>
            <person name="Ohm R."/>
            <person name="Pangilinan J."/>
            <person name="Park H.-J."/>
            <person name="Ramirez L."/>
            <person name="Alfaro M."/>
            <person name="Sun H."/>
            <person name="Tritt A."/>
            <person name="Yoshinaga Y."/>
            <person name="Zwiers L.-H."/>
            <person name="Turgeon B."/>
            <person name="Goodwin S."/>
            <person name="Spatafora J."/>
            <person name="Crous P."/>
            <person name="Grigoriev I."/>
        </authorList>
    </citation>
    <scope>NUCLEOTIDE SEQUENCE</scope>
    <source>
        <strain evidence="2">CBS 113979</strain>
    </source>
</reference>
<gene>
    <name evidence="2" type="ORF">K402DRAFT_12542</name>
</gene>
<protein>
    <submittedName>
        <fullName evidence="2">Uncharacterized protein</fullName>
    </submittedName>
</protein>
<evidence type="ECO:0000256" key="1">
    <source>
        <dbReference type="SAM" id="MobiDB-lite"/>
    </source>
</evidence>
<dbReference type="AlphaFoldDB" id="A0A6G1H7K0"/>
<evidence type="ECO:0000313" key="2">
    <source>
        <dbReference type="EMBL" id="KAF1989000.1"/>
    </source>
</evidence>
<name>A0A6G1H7K0_9PEZI</name>
<sequence>MALRPCHSNVGRGTTRPVHIQHGSSRRGAIPTSGPLERLESLLQLQEHRASKPVGRRTHDLGGSGRIRYHARGCEGVFERRHCLYHSAVQDEKDNFQTAAKTLMEAINLSGLQLASPTMGHDATSADWAVVTSLDCNLNGVDSVWPFAPTLRKLSLELHRFTAPEYDEQNVLSRILRD</sequence>
<dbReference type="Proteomes" id="UP000800041">
    <property type="component" value="Unassembled WGS sequence"/>
</dbReference>
<feature type="region of interest" description="Disordered" evidence="1">
    <location>
        <begin position="1"/>
        <end position="34"/>
    </location>
</feature>